<dbReference type="OMA" id="STHEINK"/>
<dbReference type="SUPFAM" id="SSF56112">
    <property type="entry name" value="Protein kinase-like (PK-like)"/>
    <property type="match status" value="1"/>
</dbReference>
<dbReference type="AlphaFoldDB" id="G2QJ55"/>
<evidence type="ECO:0008006" key="3">
    <source>
        <dbReference type="Google" id="ProtNLM"/>
    </source>
</evidence>
<dbReference type="OrthoDB" id="5134445at2759"/>
<organism evidence="1 2">
    <name type="scientific">Thermothelomyces thermophilus (strain ATCC 42464 / BCRC 31852 / DSM 1799)</name>
    <name type="common">Sporotrichum thermophile</name>
    <dbReference type="NCBI Taxonomy" id="573729"/>
    <lineage>
        <taxon>Eukaryota</taxon>
        <taxon>Fungi</taxon>
        <taxon>Dikarya</taxon>
        <taxon>Ascomycota</taxon>
        <taxon>Pezizomycotina</taxon>
        <taxon>Sordariomycetes</taxon>
        <taxon>Sordariomycetidae</taxon>
        <taxon>Sordariales</taxon>
        <taxon>Chaetomiaceae</taxon>
        <taxon>Thermothelomyces</taxon>
    </lineage>
</organism>
<dbReference type="HOGENOM" id="CLU_054599_0_0_1"/>
<dbReference type="RefSeq" id="XP_003664875.1">
    <property type="nucleotide sequence ID" value="XM_003664827.1"/>
</dbReference>
<accession>G2QJ55</accession>
<keyword evidence="2" id="KW-1185">Reference proteome</keyword>
<dbReference type="STRING" id="573729.G2QJ55"/>
<dbReference type="Proteomes" id="UP000007322">
    <property type="component" value="Chromosome 5"/>
</dbReference>
<proteinExistence type="predicted"/>
<dbReference type="InterPro" id="IPR011009">
    <property type="entry name" value="Kinase-like_dom_sf"/>
</dbReference>
<dbReference type="EMBL" id="CP003006">
    <property type="protein sequence ID" value="AEO59630.1"/>
    <property type="molecule type" value="Genomic_DNA"/>
</dbReference>
<name>G2QJ55_THET4</name>
<protein>
    <recommendedName>
        <fullName evidence="3">Protein kinase domain-containing protein</fullName>
    </recommendedName>
</protein>
<evidence type="ECO:0000313" key="2">
    <source>
        <dbReference type="Proteomes" id="UP000007322"/>
    </source>
</evidence>
<dbReference type="KEGG" id="mtm:MYCTH_2308094"/>
<dbReference type="InParanoid" id="G2QJ55"/>
<dbReference type="eggNOG" id="ENOG502RMYH">
    <property type="taxonomic scope" value="Eukaryota"/>
</dbReference>
<reference evidence="1 2" key="1">
    <citation type="journal article" date="2011" name="Nat. Biotechnol.">
        <title>Comparative genomic analysis of the thermophilic biomass-degrading fungi Myceliophthora thermophila and Thielavia terrestris.</title>
        <authorList>
            <person name="Berka R.M."/>
            <person name="Grigoriev I.V."/>
            <person name="Otillar R."/>
            <person name="Salamov A."/>
            <person name="Grimwood J."/>
            <person name="Reid I."/>
            <person name="Ishmael N."/>
            <person name="John T."/>
            <person name="Darmond C."/>
            <person name="Moisan M.-C."/>
            <person name="Henrissat B."/>
            <person name="Coutinho P.M."/>
            <person name="Lombard V."/>
            <person name="Natvig D.O."/>
            <person name="Lindquist E."/>
            <person name="Schmutz J."/>
            <person name="Lucas S."/>
            <person name="Harris P."/>
            <person name="Powlowski J."/>
            <person name="Bellemare A."/>
            <person name="Taylor D."/>
            <person name="Butler G."/>
            <person name="de Vries R.P."/>
            <person name="Allijn I.E."/>
            <person name="van den Brink J."/>
            <person name="Ushinsky S."/>
            <person name="Storms R."/>
            <person name="Powell A.J."/>
            <person name="Paulsen I.T."/>
            <person name="Elbourne L.D.H."/>
            <person name="Baker S.E."/>
            <person name="Magnuson J."/>
            <person name="LaBoissiere S."/>
            <person name="Clutterbuck A.J."/>
            <person name="Martinez D."/>
            <person name="Wogulis M."/>
            <person name="de Leon A.L."/>
            <person name="Rey M.W."/>
            <person name="Tsang A."/>
        </authorList>
    </citation>
    <scope>NUCLEOTIDE SEQUENCE [LARGE SCALE GENOMIC DNA]</scope>
    <source>
        <strain evidence="2">ATCC 42464 / BCRC 31852 / DSM 1799</strain>
    </source>
</reference>
<dbReference type="GeneID" id="11506747"/>
<evidence type="ECO:0000313" key="1">
    <source>
        <dbReference type="EMBL" id="AEO59630.1"/>
    </source>
</evidence>
<sequence length="304" mass="35650">MPNPHGSPTHFVLKLYDRRFGTFLRSNVHGQVVPHTQEIEAAFRTFVMKGTMLAFLEWLEDTNKTRDMPMKPRHFLDDADNGPVKFEAALWAKCHENFERETQAYTRLRDLQGKSIPRMLAHVCLAATDDEPVDALKEMSPELVPYLEVNGILLERIDGYELEDMTASPLAPPTHEWQRIVQSAVNLAHDINRRGIVMQDCDPRNVVVHEVSQTPHFVDLAECRFRDEMEKYWHEWEWDDDEDWDPEIEYWKFVDDYDNPKDIGAPMVTRAKRERGVDLQVEYPTCKALISHIRHRKAEVARKW</sequence>
<dbReference type="VEuPathDB" id="FungiDB:MYCTH_2308094"/>
<gene>
    <name evidence="1" type="ORF">MYCTH_2308094</name>
</gene>